<name>A0ABN7W932_GIGMA</name>
<sequence length="350" mass="40385">FMDMKIKGGGLKVWVKTRWGSLYFTTDSMLHARPVFDWLLSEHKESITKQEIANLIANEDFFTMCRLVHSVWQPIKEAIYALETNEATLADCFAYLIKLAIAIIRLPEINTFKIPAIHIFNRRYEEFLHLLYILAYFIHPQYRGKGLNNNGFHKAALTAIEIWQSLGHTRSESNELVALMRRFEAKLPPFDLPYVSALRIFSINPTQANCERNFSMLKWILGDRQTSLDINKLEGMSKIKSYYTANIRRELNFFGKELTEADLRDACNISSVGNIMDYNEDQTGANNETSLEDMFNDSTTLLIGEVFDLETEENSESFAVKTVQADSFDNLDYDPCDVLDNFLEREKQSS</sequence>
<evidence type="ECO:0000313" key="2">
    <source>
        <dbReference type="Proteomes" id="UP000789901"/>
    </source>
</evidence>
<evidence type="ECO:0000313" key="1">
    <source>
        <dbReference type="EMBL" id="CAG8822037.1"/>
    </source>
</evidence>
<protein>
    <submittedName>
        <fullName evidence="1">3983_t:CDS:1</fullName>
    </submittedName>
</protein>
<gene>
    <name evidence="1" type="ORF">GMARGA_LOCUS27985</name>
</gene>
<proteinExistence type="predicted"/>
<accession>A0ABN7W932</accession>
<comment type="caution">
    <text evidence="1">The sequence shown here is derived from an EMBL/GenBank/DDBJ whole genome shotgun (WGS) entry which is preliminary data.</text>
</comment>
<dbReference type="Proteomes" id="UP000789901">
    <property type="component" value="Unassembled WGS sequence"/>
</dbReference>
<reference evidence="1 2" key="1">
    <citation type="submission" date="2021-06" db="EMBL/GenBank/DDBJ databases">
        <authorList>
            <person name="Kallberg Y."/>
            <person name="Tangrot J."/>
            <person name="Rosling A."/>
        </authorList>
    </citation>
    <scope>NUCLEOTIDE SEQUENCE [LARGE SCALE GENOMIC DNA]</scope>
    <source>
        <strain evidence="1 2">120-4 pot B 10/14</strain>
    </source>
</reference>
<feature type="non-terminal residue" evidence="1">
    <location>
        <position position="1"/>
    </location>
</feature>
<organism evidence="1 2">
    <name type="scientific">Gigaspora margarita</name>
    <dbReference type="NCBI Taxonomy" id="4874"/>
    <lineage>
        <taxon>Eukaryota</taxon>
        <taxon>Fungi</taxon>
        <taxon>Fungi incertae sedis</taxon>
        <taxon>Mucoromycota</taxon>
        <taxon>Glomeromycotina</taxon>
        <taxon>Glomeromycetes</taxon>
        <taxon>Diversisporales</taxon>
        <taxon>Gigasporaceae</taxon>
        <taxon>Gigaspora</taxon>
    </lineage>
</organism>
<dbReference type="EMBL" id="CAJVQB010035059">
    <property type="protein sequence ID" value="CAG8822037.1"/>
    <property type="molecule type" value="Genomic_DNA"/>
</dbReference>
<dbReference type="InterPro" id="IPR012337">
    <property type="entry name" value="RNaseH-like_sf"/>
</dbReference>
<keyword evidence="2" id="KW-1185">Reference proteome</keyword>
<dbReference type="SUPFAM" id="SSF53098">
    <property type="entry name" value="Ribonuclease H-like"/>
    <property type="match status" value="1"/>
</dbReference>